<accession>A0A848MJV4</accession>
<dbReference type="EMBL" id="JAADJU010000010">
    <property type="protein sequence ID" value="NMP28758.1"/>
    <property type="molecule type" value="Genomic_DNA"/>
</dbReference>
<dbReference type="AlphaFoldDB" id="A0A848MJV4"/>
<protein>
    <submittedName>
        <fullName evidence="1">Chemotaxis protein</fullName>
    </submittedName>
</protein>
<name>A0A848MJV4_9GAMM</name>
<organism evidence="1 2">
    <name type="scientific">Rouxiella aceris</name>
    <dbReference type="NCBI Taxonomy" id="2703884"/>
    <lineage>
        <taxon>Bacteria</taxon>
        <taxon>Pseudomonadati</taxon>
        <taxon>Pseudomonadota</taxon>
        <taxon>Gammaproteobacteria</taxon>
        <taxon>Enterobacterales</taxon>
        <taxon>Yersiniaceae</taxon>
        <taxon>Rouxiella</taxon>
    </lineage>
</organism>
<dbReference type="Proteomes" id="UP000585363">
    <property type="component" value="Unassembled WGS sequence"/>
</dbReference>
<evidence type="ECO:0000313" key="2">
    <source>
        <dbReference type="Proteomes" id="UP000585363"/>
    </source>
</evidence>
<evidence type="ECO:0000313" key="1">
    <source>
        <dbReference type="EMBL" id="NMP28758.1"/>
    </source>
</evidence>
<reference evidence="1 2" key="1">
    <citation type="submission" date="2020-01" db="EMBL/GenBank/DDBJ databases">
        <authorList>
            <person name="Lee S.D."/>
        </authorList>
    </citation>
    <scope>NUCLEOTIDE SEQUENCE [LARGE SCALE GENOMIC DNA]</scope>
    <source>
        <strain evidence="1 2">SAP-1</strain>
    </source>
</reference>
<proteinExistence type="predicted"/>
<reference evidence="1 2" key="2">
    <citation type="submission" date="2020-06" db="EMBL/GenBank/DDBJ databases">
        <title>Polyphasic characterization of a Rahnella strain isolated from tree sap.</title>
        <authorList>
            <person name="Kim I.S."/>
        </authorList>
    </citation>
    <scope>NUCLEOTIDE SEQUENCE [LARGE SCALE GENOMIC DNA]</scope>
    <source>
        <strain evidence="1 2">SAP-1</strain>
    </source>
</reference>
<keyword evidence="2" id="KW-1185">Reference proteome</keyword>
<dbReference type="RefSeq" id="WP_169404476.1">
    <property type="nucleotide sequence ID" value="NZ_JAADJU010000010.1"/>
</dbReference>
<gene>
    <name evidence="1" type="ORF">GW590_18015</name>
</gene>
<comment type="caution">
    <text evidence="1">The sequence shown here is derived from an EMBL/GenBank/DDBJ whole genome shotgun (WGS) entry which is preliminary data.</text>
</comment>
<sequence length="59" mass="6436">MKQLTEQDIEMVNGAGLSDLVNRFQDNANDTLGDISNAINKANGQINNSLDKASNWLNT</sequence>